<dbReference type="GO" id="GO:0090313">
    <property type="term" value="P:regulation of protein targeting to membrane"/>
    <property type="evidence" value="ECO:0007669"/>
    <property type="project" value="TreeGrafter"/>
</dbReference>
<dbReference type="OrthoDB" id="9816380at2"/>
<dbReference type="InterPro" id="IPR017023">
    <property type="entry name" value="UCP034039"/>
</dbReference>
<gene>
    <name evidence="4" type="ORF">LAX5112_01632</name>
</gene>
<feature type="domain" description="AsmA" evidence="3">
    <location>
        <begin position="844"/>
        <end position="1038"/>
    </location>
</feature>
<feature type="domain" description="AsmA" evidence="3">
    <location>
        <begin position="2"/>
        <end position="168"/>
    </location>
</feature>
<dbReference type="STRING" id="388408.LAX5112_01632"/>
<organism evidence="4 5">
    <name type="scientific">Roseibium alexandrii</name>
    <dbReference type="NCBI Taxonomy" id="388408"/>
    <lineage>
        <taxon>Bacteria</taxon>
        <taxon>Pseudomonadati</taxon>
        <taxon>Pseudomonadota</taxon>
        <taxon>Alphaproteobacteria</taxon>
        <taxon>Hyphomicrobiales</taxon>
        <taxon>Stappiaceae</taxon>
        <taxon>Roseibium</taxon>
    </lineage>
</organism>
<feature type="region of interest" description="Disordered" evidence="2">
    <location>
        <begin position="1205"/>
        <end position="1262"/>
    </location>
</feature>
<reference evidence="5" key="1">
    <citation type="submission" date="2015-07" db="EMBL/GenBank/DDBJ databases">
        <authorList>
            <person name="Rodrigo-Torres Lidia"/>
            <person name="Arahal R.David."/>
        </authorList>
    </citation>
    <scope>NUCLEOTIDE SEQUENCE [LARGE SCALE GENOMIC DNA]</scope>
    <source>
        <strain evidence="5">CECT 5112</strain>
    </source>
</reference>
<proteinExistence type="predicted"/>
<dbReference type="PANTHER" id="PTHR30441">
    <property type="entry name" value="DUF748 DOMAIN-CONTAINING PROTEIN"/>
    <property type="match status" value="1"/>
</dbReference>
<dbReference type="PIRSF" id="PIRSF034039">
    <property type="entry name" value="UCP034039"/>
    <property type="match status" value="1"/>
</dbReference>
<dbReference type="Proteomes" id="UP000053235">
    <property type="component" value="Unassembled WGS sequence"/>
</dbReference>
<evidence type="ECO:0000256" key="2">
    <source>
        <dbReference type="SAM" id="MobiDB-lite"/>
    </source>
</evidence>
<sequence>MVLVLVTALVGPFFVDWTIYRSTFETYASRVLGHRVTVLGEADLRLLPAPYIRFSDVRVGEAEDPLLVVSRFDMRVELPPLLKGEFRVVDMALERPHLTLSLDEAGRSDWLTAVTADGALADLPPEDVALEKVTIRDGAISVIDARTGETHSLDNGNLSVSARTLAGPFRADGSLTLNGSAYSVSLASGRIRDKESLRLKGDVTPTDLPVTFSFDGALSETDAAPRFDGAFDITSVVLDESDTNTWSVDGQFSADIAEVAVPEFEFRFGPDDKRLSMTGEADLVYSGERRFEVRAQSKQVDLDRLLGGGPQAPVEINTAGQQLVSALRAVPLPTIDGALSLDVPAVVAGGGIIQNVRLDLETMLGGWRIARLAGRLPGRTMVATQGDLGLEPALTYRGAVSVRSDQPATFFSWWQSQESGAAVLEPVAVEGRLNLMPAGAALDNLRLTVAGSEARGGLAYRQPRGGGNAEFSLSLDADTLDLDQMETLTALMRPFRGATGQSSSGGTKSTNVSLRLQAREVRGRGVAGEGLAFEAEYADGNMRIDRLFAADLAGARIDVTGDVRNLLSAPNGAVSGTLDARDLSGLMALVKGVLPDSALIDRLEKAADSLVPAQFDASLKAAERANGTDLSVELTGTAGGTEVAVRSNLEGRIDAWHEADIGVSLSMTGTDGSAVLQQLGLDVLPVEAIGEARILAEVSGVPANGLDVRSTFALGETKIETTGTLTLKADEEAAYALNGTLETPDLTPLALLSGRILPVMAGDLPATITATVEGVGTSLALPSFSGTFRDTRFDGRLEGDLTPVPGERNRRFNGELNVSQMELRALSELVLGPDQWYALGDGSSVWPTAFFGSPLLDDLDLTLDLRADDLYLDEDTALQSARAEFRLTPLLLRLDGLNGTYAGGKFDGNLSLRRSEAEGAASGRVKLTGADLRQLSWRPDGRAVVSGTGDLYLDFEGIGRSIAAIVAGLNGGGSFALQNGTVQRLNPQAFLQVTRAVDAGLDLQDNKIEEVFLSHMSAGSLPFEKVEGTLTLVGGRLSARNVVVDAEKAEVFGSAQLDLNTYDLDADFSLKVDPGENAVTGAEPQIGLLFEGPVEAPVRSVDITPFTAYLTLRAFEQEVERVERLQAEILERDRLTRELKRQSEAKVRREREAIEAAAAAEAAAQAAEEERLRLEQEQLERENQEQEQTQNSEQTPVVPDTQAVETAASPADAPVDDPIPLTDRIRAVLDASNDNLDLTGASAAPETKPASDLPPLDGPITIEDLLSGQFGIPAGQ</sequence>
<dbReference type="EMBL" id="CXWD01000005">
    <property type="protein sequence ID" value="CTQ68091.1"/>
    <property type="molecule type" value="Genomic_DNA"/>
</dbReference>
<keyword evidence="5" id="KW-1185">Reference proteome</keyword>
<dbReference type="RefSeq" id="WP_055671402.1">
    <property type="nucleotide sequence ID" value="NZ_CXWD01000005.1"/>
</dbReference>
<dbReference type="AlphaFoldDB" id="A0A0M7A0J3"/>
<feature type="compositionally biased region" description="Low complexity" evidence="2">
    <location>
        <begin position="1207"/>
        <end position="1220"/>
    </location>
</feature>
<dbReference type="InterPro" id="IPR052894">
    <property type="entry name" value="AsmA-related"/>
</dbReference>
<keyword evidence="1" id="KW-0175">Coiled coil</keyword>
<name>A0A0M7A0J3_9HYPH</name>
<evidence type="ECO:0000313" key="5">
    <source>
        <dbReference type="Proteomes" id="UP000053235"/>
    </source>
</evidence>
<dbReference type="InterPro" id="IPR007844">
    <property type="entry name" value="AsmA"/>
</dbReference>
<dbReference type="GO" id="GO:0005886">
    <property type="term" value="C:plasma membrane"/>
    <property type="evidence" value="ECO:0007669"/>
    <property type="project" value="TreeGrafter"/>
</dbReference>
<dbReference type="PANTHER" id="PTHR30441:SF4">
    <property type="entry name" value="PROTEIN ASMA"/>
    <property type="match status" value="1"/>
</dbReference>
<dbReference type="Pfam" id="PF05170">
    <property type="entry name" value="AsmA"/>
    <property type="match status" value="2"/>
</dbReference>
<evidence type="ECO:0000256" key="1">
    <source>
        <dbReference type="SAM" id="Coils"/>
    </source>
</evidence>
<evidence type="ECO:0000313" key="4">
    <source>
        <dbReference type="EMBL" id="CTQ68091.1"/>
    </source>
</evidence>
<evidence type="ECO:0000259" key="3">
    <source>
        <dbReference type="Pfam" id="PF05170"/>
    </source>
</evidence>
<accession>A0A0M7A0J3</accession>
<feature type="coiled-coil region" evidence="1">
    <location>
        <begin position="1112"/>
        <end position="1194"/>
    </location>
</feature>
<protein>
    <submittedName>
        <fullName evidence="4">Putative assembly protein</fullName>
    </submittedName>
</protein>